<feature type="region of interest" description="Disordered" evidence="1">
    <location>
        <begin position="372"/>
        <end position="434"/>
    </location>
</feature>
<evidence type="ECO:0000256" key="1">
    <source>
        <dbReference type="SAM" id="MobiDB-lite"/>
    </source>
</evidence>
<gene>
    <name evidence="2" type="ORF">EJ05DRAFT_504493</name>
</gene>
<feature type="region of interest" description="Disordered" evidence="1">
    <location>
        <begin position="111"/>
        <end position="163"/>
    </location>
</feature>
<protein>
    <submittedName>
        <fullName evidence="2">Uncharacterized protein</fullName>
    </submittedName>
</protein>
<feature type="compositionally biased region" description="Basic and acidic residues" evidence="1">
    <location>
        <begin position="411"/>
        <end position="421"/>
    </location>
</feature>
<dbReference type="GeneID" id="54488632"/>
<feature type="compositionally biased region" description="Basic and acidic residues" evidence="1">
    <location>
        <begin position="392"/>
        <end position="404"/>
    </location>
</feature>
<feature type="region of interest" description="Disordered" evidence="1">
    <location>
        <begin position="1"/>
        <end position="56"/>
    </location>
</feature>
<feature type="compositionally biased region" description="Basic and acidic residues" evidence="1">
    <location>
        <begin position="120"/>
        <end position="131"/>
    </location>
</feature>
<dbReference type="RefSeq" id="XP_033596344.1">
    <property type="nucleotide sequence ID" value="XM_033747578.1"/>
</dbReference>
<feature type="compositionally biased region" description="Polar residues" evidence="1">
    <location>
        <begin position="1"/>
        <end position="39"/>
    </location>
</feature>
<dbReference type="EMBL" id="ML996582">
    <property type="protein sequence ID" value="KAF2753893.1"/>
    <property type="molecule type" value="Genomic_DNA"/>
</dbReference>
<feature type="compositionally biased region" description="Low complexity" evidence="1">
    <location>
        <begin position="372"/>
        <end position="384"/>
    </location>
</feature>
<evidence type="ECO:0000313" key="3">
    <source>
        <dbReference type="Proteomes" id="UP000799437"/>
    </source>
</evidence>
<sequence length="434" mass="46187">MSKASSSTRTPMATSDTSFRTPQSSSKPLNESANISVTDAGSALSSRSASPAPADKELRQLESVSAHHTRCHGRGRQDVQIVLTACGYNRENVAVAETDISDASMMRSANLGQAPNTQSAERHPSEAEHPKHNPISTTANPNICIPRHYNSTPTHDTHRPRSPQLAIPASCIDLQNAQIRLRKLLVSKRDLDAALEAELEAWRSALGRCRSGDSSRSSNSNSSSENTCAQAEIYTAADDACVEGDGTCRPNTSGGCGSGSGRIPTLTRYADSDADEDGNDDDEDDDDGIFRKLALRALLCTSLNVGVWAAGLDLGGYSAAMGVFMGWCAKPIPSSPSQSSLCVVMFSMVFHYRHQSDINATKPQSFQAIKPSSLQSLESPPSALGVPGAGSRPDKKESNLERINKRSPRCTFERRQEKAPESAKTGGAGPGTAP</sequence>
<reference evidence="2" key="1">
    <citation type="journal article" date="2020" name="Stud. Mycol.">
        <title>101 Dothideomycetes genomes: a test case for predicting lifestyles and emergence of pathogens.</title>
        <authorList>
            <person name="Haridas S."/>
            <person name="Albert R."/>
            <person name="Binder M."/>
            <person name="Bloem J."/>
            <person name="Labutti K."/>
            <person name="Salamov A."/>
            <person name="Andreopoulos B."/>
            <person name="Baker S."/>
            <person name="Barry K."/>
            <person name="Bills G."/>
            <person name="Bluhm B."/>
            <person name="Cannon C."/>
            <person name="Castanera R."/>
            <person name="Culley D."/>
            <person name="Daum C."/>
            <person name="Ezra D."/>
            <person name="Gonzalez J."/>
            <person name="Henrissat B."/>
            <person name="Kuo A."/>
            <person name="Liang C."/>
            <person name="Lipzen A."/>
            <person name="Lutzoni F."/>
            <person name="Magnuson J."/>
            <person name="Mondo S."/>
            <person name="Nolan M."/>
            <person name="Ohm R."/>
            <person name="Pangilinan J."/>
            <person name="Park H.-J."/>
            <person name="Ramirez L."/>
            <person name="Alfaro M."/>
            <person name="Sun H."/>
            <person name="Tritt A."/>
            <person name="Yoshinaga Y."/>
            <person name="Zwiers L.-H."/>
            <person name="Turgeon B."/>
            <person name="Goodwin S."/>
            <person name="Spatafora J."/>
            <person name="Crous P."/>
            <person name="Grigoriev I."/>
        </authorList>
    </citation>
    <scope>NUCLEOTIDE SEQUENCE</scope>
    <source>
        <strain evidence="2">CBS 121739</strain>
    </source>
</reference>
<feature type="compositionally biased region" description="Low complexity" evidence="1">
    <location>
        <begin position="40"/>
        <end position="53"/>
    </location>
</feature>
<dbReference type="Proteomes" id="UP000799437">
    <property type="component" value="Unassembled WGS sequence"/>
</dbReference>
<organism evidence="2 3">
    <name type="scientific">Pseudovirgaria hyperparasitica</name>
    <dbReference type="NCBI Taxonomy" id="470096"/>
    <lineage>
        <taxon>Eukaryota</taxon>
        <taxon>Fungi</taxon>
        <taxon>Dikarya</taxon>
        <taxon>Ascomycota</taxon>
        <taxon>Pezizomycotina</taxon>
        <taxon>Dothideomycetes</taxon>
        <taxon>Dothideomycetes incertae sedis</taxon>
        <taxon>Acrospermales</taxon>
        <taxon>Acrospermaceae</taxon>
        <taxon>Pseudovirgaria</taxon>
    </lineage>
</organism>
<accession>A0A6A6VUJ8</accession>
<proteinExistence type="predicted"/>
<dbReference type="AlphaFoldDB" id="A0A6A6VUJ8"/>
<keyword evidence="3" id="KW-1185">Reference proteome</keyword>
<name>A0A6A6VUJ8_9PEZI</name>
<evidence type="ECO:0000313" key="2">
    <source>
        <dbReference type="EMBL" id="KAF2753893.1"/>
    </source>
</evidence>